<keyword evidence="1" id="KW-0479">Metal-binding</keyword>
<sequence>MLRVLGILYLLRMNGTIANGASLTIGETTLQHGQGGPGQQAAHKVLLSFKVNGVSLDQLTQNNALKMFIIFLSAETSILNRYANEADSDIENAGGRTAVLALAKELLERDCEGSWQGLKAALLPCWEKLKILYLRIGGQCRTQAWVDFQNEHRNYGIRAGLPGQPKLADADRLRKAALMKLMILDEYLDIAQGMTFPLLDAELQNMFEAAFDADLAALMARTSASASSSSVVTAGHSCAHCGKPTNLCCSRCKAVYYCSKECQKARWKSHKPSCHPPRP</sequence>
<name>A0A7Y8C5P1_9PSED</name>
<dbReference type="Gene3D" id="6.10.140.2220">
    <property type="match status" value="1"/>
</dbReference>
<dbReference type="EMBL" id="JACAQB010000024">
    <property type="protein sequence ID" value="NWB99482.1"/>
    <property type="molecule type" value="Genomic_DNA"/>
</dbReference>
<dbReference type="SUPFAM" id="SSF144232">
    <property type="entry name" value="HIT/MYND zinc finger-like"/>
    <property type="match status" value="1"/>
</dbReference>
<evidence type="ECO:0000256" key="2">
    <source>
        <dbReference type="ARBA" id="ARBA00022771"/>
    </source>
</evidence>
<gene>
    <name evidence="5" type="ORF">HX882_26675</name>
</gene>
<dbReference type="GO" id="GO:0000981">
    <property type="term" value="F:DNA-binding transcription factor activity, RNA polymerase II-specific"/>
    <property type="evidence" value="ECO:0007669"/>
    <property type="project" value="TreeGrafter"/>
</dbReference>
<accession>A0A7Y8C5P1</accession>
<reference evidence="5 6" key="1">
    <citation type="submission" date="2020-04" db="EMBL/GenBank/DDBJ databases">
        <title>Molecular characterization of pseudomonads from Agaricus bisporus reveal novel blotch 2 pathogens in Western Europe.</title>
        <authorList>
            <person name="Taparia T."/>
            <person name="Krijger M."/>
            <person name="Haynes E."/>
            <person name="Elpinstone J.G."/>
            <person name="Noble R."/>
            <person name="Van Der Wolf J."/>
        </authorList>
    </citation>
    <scope>NUCLEOTIDE SEQUENCE [LARGE SCALE GENOMIC DNA]</scope>
    <source>
        <strain evidence="5 6">H7001</strain>
    </source>
</reference>
<feature type="domain" description="MYND-type" evidence="4">
    <location>
        <begin position="238"/>
        <end position="274"/>
    </location>
</feature>
<evidence type="ECO:0000259" key="4">
    <source>
        <dbReference type="PROSITE" id="PS50865"/>
    </source>
</evidence>
<evidence type="ECO:0000256" key="3">
    <source>
        <dbReference type="ARBA" id="ARBA00022833"/>
    </source>
</evidence>
<evidence type="ECO:0000313" key="5">
    <source>
        <dbReference type="EMBL" id="NWB99482.1"/>
    </source>
</evidence>
<dbReference type="InterPro" id="IPR024119">
    <property type="entry name" value="TF_DEAF-1"/>
</dbReference>
<keyword evidence="3" id="KW-0862">Zinc</keyword>
<dbReference type="Proteomes" id="UP000539985">
    <property type="component" value="Unassembled WGS sequence"/>
</dbReference>
<dbReference type="PANTHER" id="PTHR10237:SF14">
    <property type="entry name" value="MYND-TYPE DOMAIN-CONTAINING PROTEIN"/>
    <property type="match status" value="1"/>
</dbReference>
<dbReference type="PROSITE" id="PS50865">
    <property type="entry name" value="ZF_MYND_2"/>
    <property type="match status" value="1"/>
</dbReference>
<comment type="caution">
    <text evidence="5">The sequence shown here is derived from an EMBL/GenBank/DDBJ whole genome shotgun (WGS) entry which is preliminary data.</text>
</comment>
<dbReference type="Pfam" id="PF01753">
    <property type="entry name" value="zf-MYND"/>
    <property type="match status" value="1"/>
</dbReference>
<dbReference type="AlphaFoldDB" id="A0A7Y8C5P1"/>
<organism evidence="5 6">
    <name type="scientific">Pseudomonas gingeri</name>
    <dbReference type="NCBI Taxonomy" id="117681"/>
    <lineage>
        <taxon>Bacteria</taxon>
        <taxon>Pseudomonadati</taxon>
        <taxon>Pseudomonadota</taxon>
        <taxon>Gammaproteobacteria</taxon>
        <taxon>Pseudomonadales</taxon>
        <taxon>Pseudomonadaceae</taxon>
        <taxon>Pseudomonas</taxon>
    </lineage>
</organism>
<evidence type="ECO:0000313" key="6">
    <source>
        <dbReference type="Proteomes" id="UP000539985"/>
    </source>
</evidence>
<dbReference type="PANTHER" id="PTHR10237">
    <property type="entry name" value="DEFORMED EPIDERMAL AUTOREGULATORY FACTOR 1 HOMOLOG SUPPRESSIN"/>
    <property type="match status" value="1"/>
</dbReference>
<protein>
    <submittedName>
        <fullName evidence="5">Zinc finger MYND domain-containing protein</fullName>
    </submittedName>
</protein>
<dbReference type="InterPro" id="IPR002893">
    <property type="entry name" value="Znf_MYND"/>
</dbReference>
<evidence type="ECO:0000256" key="1">
    <source>
        <dbReference type="ARBA" id="ARBA00022723"/>
    </source>
</evidence>
<keyword evidence="2" id="KW-0863">Zinc-finger</keyword>
<dbReference type="RefSeq" id="WP_177105082.1">
    <property type="nucleotide sequence ID" value="NZ_JACAQB010000024.1"/>
</dbReference>
<dbReference type="GO" id="GO:0008270">
    <property type="term" value="F:zinc ion binding"/>
    <property type="evidence" value="ECO:0007669"/>
    <property type="project" value="UniProtKB-KW"/>
</dbReference>
<proteinExistence type="predicted"/>